<dbReference type="InterPro" id="IPR049730">
    <property type="entry name" value="SNF2/RAD54-like_C"/>
</dbReference>
<reference evidence="4" key="2">
    <citation type="submission" date="2021-04" db="EMBL/GenBank/DDBJ databases">
        <authorList>
            <person name="Gilroy R."/>
        </authorList>
    </citation>
    <scope>NUCLEOTIDE SEQUENCE</scope>
    <source>
        <strain evidence="4">CHK195-6426</strain>
    </source>
</reference>
<keyword evidence="4" id="KW-0347">Helicase</keyword>
<dbReference type="InterPro" id="IPR027417">
    <property type="entry name" value="P-loop_NTPase"/>
</dbReference>
<dbReference type="Proteomes" id="UP000824265">
    <property type="component" value="Unassembled WGS sequence"/>
</dbReference>
<dbReference type="PANTHER" id="PTHR45766:SF6">
    <property type="entry name" value="SWI_SNF-RELATED MATRIX-ASSOCIATED ACTIN-DEPENDENT REGULATOR OF CHROMATIN SUBFAMILY A-LIKE PROTEIN 1"/>
    <property type="match status" value="1"/>
</dbReference>
<dbReference type="Gene3D" id="3.40.50.300">
    <property type="entry name" value="P-loop containing nucleotide triphosphate hydrolases"/>
    <property type="match status" value="1"/>
</dbReference>
<feature type="domain" description="Helicase ATP-binding" evidence="2">
    <location>
        <begin position="256"/>
        <end position="408"/>
    </location>
</feature>
<reference evidence="4" key="1">
    <citation type="journal article" date="2021" name="PeerJ">
        <title>Extensive microbial diversity within the chicken gut microbiome revealed by metagenomics and culture.</title>
        <authorList>
            <person name="Gilroy R."/>
            <person name="Ravi A."/>
            <person name="Getino M."/>
            <person name="Pursley I."/>
            <person name="Horton D.L."/>
            <person name="Alikhan N.F."/>
            <person name="Baker D."/>
            <person name="Gharbi K."/>
            <person name="Hall N."/>
            <person name="Watson M."/>
            <person name="Adriaenssens E.M."/>
            <person name="Foster-Nyarko E."/>
            <person name="Jarju S."/>
            <person name="Secka A."/>
            <person name="Antonio M."/>
            <person name="Oren A."/>
            <person name="Chaudhuri R.R."/>
            <person name="La Ragione R."/>
            <person name="Hildebrand F."/>
            <person name="Pallen M.J."/>
        </authorList>
    </citation>
    <scope>NUCLEOTIDE SEQUENCE</scope>
    <source>
        <strain evidence="4">CHK195-6426</strain>
    </source>
</reference>
<dbReference type="Pfam" id="PF00271">
    <property type="entry name" value="Helicase_C"/>
    <property type="match status" value="1"/>
</dbReference>
<organism evidence="4 5">
    <name type="scientific">Candidatus Acetatifactor stercoripullorum</name>
    <dbReference type="NCBI Taxonomy" id="2838414"/>
    <lineage>
        <taxon>Bacteria</taxon>
        <taxon>Bacillati</taxon>
        <taxon>Bacillota</taxon>
        <taxon>Clostridia</taxon>
        <taxon>Lachnospirales</taxon>
        <taxon>Lachnospiraceae</taxon>
        <taxon>Acetatifactor</taxon>
    </lineage>
</organism>
<dbReference type="InterPro" id="IPR000330">
    <property type="entry name" value="SNF2_N"/>
</dbReference>
<evidence type="ECO:0000313" key="5">
    <source>
        <dbReference type="Proteomes" id="UP000824265"/>
    </source>
</evidence>
<dbReference type="SMART" id="SM00490">
    <property type="entry name" value="HELICc"/>
    <property type="match status" value="1"/>
</dbReference>
<dbReference type="InterPro" id="IPR014001">
    <property type="entry name" value="Helicase_ATP-bd"/>
</dbReference>
<keyword evidence="4" id="KW-0547">Nucleotide-binding</keyword>
<dbReference type="InterPro" id="IPR001650">
    <property type="entry name" value="Helicase_C-like"/>
</dbReference>
<dbReference type="InterPro" id="IPR038718">
    <property type="entry name" value="SNF2-like_sf"/>
</dbReference>
<proteinExistence type="predicted"/>
<dbReference type="CDD" id="cd18793">
    <property type="entry name" value="SF2_C_SNF"/>
    <property type="match status" value="1"/>
</dbReference>
<protein>
    <submittedName>
        <fullName evidence="4">DEAD/DEAH box helicase family protein</fullName>
    </submittedName>
</protein>
<dbReference type="AlphaFoldDB" id="A0A9D1R471"/>
<dbReference type="Gene3D" id="3.30.870.10">
    <property type="entry name" value="Endonuclease Chain A"/>
    <property type="match status" value="1"/>
</dbReference>
<gene>
    <name evidence="4" type="ORF">H9742_01355</name>
</gene>
<dbReference type="InterPro" id="IPR025202">
    <property type="entry name" value="PLD-like_dom"/>
</dbReference>
<evidence type="ECO:0000256" key="1">
    <source>
        <dbReference type="ARBA" id="ARBA00022801"/>
    </source>
</evidence>
<keyword evidence="4" id="KW-0067">ATP-binding</keyword>
<evidence type="ECO:0000259" key="2">
    <source>
        <dbReference type="PROSITE" id="PS51192"/>
    </source>
</evidence>
<name>A0A9D1R471_9FIRM</name>
<dbReference type="GO" id="GO:0004386">
    <property type="term" value="F:helicase activity"/>
    <property type="evidence" value="ECO:0007669"/>
    <property type="project" value="UniProtKB-KW"/>
</dbReference>
<evidence type="ECO:0000259" key="3">
    <source>
        <dbReference type="PROSITE" id="PS51194"/>
    </source>
</evidence>
<dbReference type="PROSITE" id="PS51194">
    <property type="entry name" value="HELICASE_CTER"/>
    <property type="match status" value="1"/>
</dbReference>
<sequence length="1031" mass="119826">MEHQSLYVVDNSSDDQTVKKYLTEWCQVSKQMDIATGYLEIGGLLDLDQSWQKLDKIRIILGNEMTKRTKNVIESVVNVMLSRLKDSVDEEQEHNEFLIGVPAIVEAMKTGKIECRVYDAHKFHAKAYITYFRDDYKSQFISSMNLPDGYALVGSSNFTHAGLTRNIELNVQVDSEVTELQNWYEERWNEGTDITEAVLKVIEAHSKEYSPYDVYLRSMFELFKSREETISEWENHESIVYRILSQYQKDGYNSLVQIANHYSGAFLCDGVGLGKTFVGLMLIERFVKKERKNVVLIVPASARVSVWETTIKKYIPEILEGFFPFKIINHTDILLEKNENLMRQIAEQAEICIIDEAHHFRNRSSNRYRKLFEMMDTGRQKQMFMLTATPINNSFLDFQHLIELFTHRKDDYFASAPLGIHSLSGHFKRMESKLSAMTGTNVSDSVDVSEDIFRADMLVNELVVQRSRAYVKRSLSNEEGVKVLFSQRQAPIVANYSLRKSYGKLINHFVDSFYRKDKRTGKSLPILALAVYSPFEETYYIGDPSKIDDMVSGRQQQIVNLIRQLLLKRFESSVEAFAETCIRIYARLRKFLNDYQDYGNKKQIERLMNIQADISGYVDQFIVDNIDTSVEDLEDDLPEYVWETEEYINVEDFDIRAMIDDTILDMEVLAEFIEDIMGFDSSNDDKIRELKRILREDPRANGKKVIIFSEYRATAKYIFRELVKDGFDRIEETDGQSKGNRHELVQRFAPYYNDKTSADVENEINILVATDVLAEGLNLQDASCLINYELHWNPVRLMQRIGRVDRRRNLEIEKKLLADHPEYSVDREKAFYWNFLPPVELEKLLSLYETVSKKTLRISKTFGIEGKKLLTPDDDYEALKEFNSQYEGETSSDEEMALAYQDLMADNPGYEDIVSSLPKKMHSGKGLPIDTGFFFCYELPTKRADGQWTDGDGLYRWYFVKDGSNQISEQAYDIWKLIQCTPDTNRVLVTTEGAFSERRKLVESHIKRTYMRAIQAPLGVKIRLVTWMQIC</sequence>
<dbReference type="EMBL" id="DXGH01000007">
    <property type="protein sequence ID" value="HIW80168.1"/>
    <property type="molecule type" value="Genomic_DNA"/>
</dbReference>
<dbReference type="GO" id="GO:0016787">
    <property type="term" value="F:hydrolase activity"/>
    <property type="evidence" value="ECO:0007669"/>
    <property type="project" value="UniProtKB-KW"/>
</dbReference>
<dbReference type="PANTHER" id="PTHR45766">
    <property type="entry name" value="DNA ANNEALING HELICASE AND ENDONUCLEASE ZRANB3 FAMILY MEMBER"/>
    <property type="match status" value="1"/>
</dbReference>
<keyword evidence="1" id="KW-0378">Hydrolase</keyword>
<dbReference type="Gene3D" id="3.40.50.10810">
    <property type="entry name" value="Tandem AAA-ATPase domain"/>
    <property type="match status" value="1"/>
</dbReference>
<comment type="caution">
    <text evidence="4">The sequence shown here is derived from an EMBL/GenBank/DDBJ whole genome shotgun (WGS) entry which is preliminary data.</text>
</comment>
<evidence type="ECO:0000313" key="4">
    <source>
        <dbReference type="EMBL" id="HIW80168.1"/>
    </source>
</evidence>
<feature type="domain" description="Helicase C-terminal" evidence="3">
    <location>
        <begin position="686"/>
        <end position="859"/>
    </location>
</feature>
<dbReference type="SUPFAM" id="SSF56024">
    <property type="entry name" value="Phospholipase D/nuclease"/>
    <property type="match status" value="1"/>
</dbReference>
<dbReference type="GO" id="GO:0005524">
    <property type="term" value="F:ATP binding"/>
    <property type="evidence" value="ECO:0007669"/>
    <property type="project" value="InterPro"/>
</dbReference>
<dbReference type="Pfam" id="PF13091">
    <property type="entry name" value="PLDc_2"/>
    <property type="match status" value="1"/>
</dbReference>
<dbReference type="SMART" id="SM00487">
    <property type="entry name" value="DEXDc"/>
    <property type="match status" value="1"/>
</dbReference>
<dbReference type="PROSITE" id="PS51192">
    <property type="entry name" value="HELICASE_ATP_BIND_1"/>
    <property type="match status" value="1"/>
</dbReference>
<dbReference type="Pfam" id="PF00176">
    <property type="entry name" value="SNF2-rel_dom"/>
    <property type="match status" value="1"/>
</dbReference>
<accession>A0A9D1R471</accession>
<dbReference type="SUPFAM" id="SSF52540">
    <property type="entry name" value="P-loop containing nucleoside triphosphate hydrolases"/>
    <property type="match status" value="2"/>
</dbReference>